<gene>
    <name evidence="2" type="ORF">BGI42_02385</name>
</gene>
<evidence type="ECO:0000313" key="2">
    <source>
        <dbReference type="EMBL" id="AOR22624.1"/>
    </source>
</evidence>
<keyword evidence="1" id="KW-1133">Transmembrane helix</keyword>
<reference evidence="3" key="1">
    <citation type="submission" date="2016-09" db="EMBL/GenBank/DDBJ databases">
        <title>Genomics of Clostridium taeniosporum, an organism which forms endospores with ribbon-like appendages.</title>
        <authorList>
            <person name="Walker J.R."/>
        </authorList>
    </citation>
    <scope>NUCLEOTIDE SEQUENCE [LARGE SCALE GENOMIC DNA]</scope>
    <source>
        <strain evidence="3">1/k</strain>
    </source>
</reference>
<dbReference type="OrthoDB" id="9815959at2"/>
<evidence type="ECO:0000313" key="3">
    <source>
        <dbReference type="Proteomes" id="UP000094652"/>
    </source>
</evidence>
<proteinExistence type="predicted"/>
<dbReference type="KEGG" id="ctae:BGI42_02385"/>
<keyword evidence="3" id="KW-1185">Reference proteome</keyword>
<keyword evidence="1" id="KW-0812">Transmembrane</keyword>
<dbReference type="STRING" id="394958.BGI42_02385"/>
<sequence>MENISNNQQLPPEVKKWNWGAFMLNIFWGIGNNSYLPLLCLIPFFNIIWMFVCGAKGNQWAWNKGNYSSAEEFLLVQKTWNKAGLAYFIFTVVIILLYIFIFSTLIARMLTMNY</sequence>
<name>A0A1D7XGZ2_9CLOT</name>
<evidence type="ECO:0000256" key="1">
    <source>
        <dbReference type="SAM" id="Phobius"/>
    </source>
</evidence>
<dbReference type="EMBL" id="CP017253">
    <property type="protein sequence ID" value="AOR22624.1"/>
    <property type="molecule type" value="Genomic_DNA"/>
</dbReference>
<organism evidence="2 3">
    <name type="scientific">Clostridium taeniosporum</name>
    <dbReference type="NCBI Taxonomy" id="394958"/>
    <lineage>
        <taxon>Bacteria</taxon>
        <taxon>Bacillati</taxon>
        <taxon>Bacillota</taxon>
        <taxon>Clostridia</taxon>
        <taxon>Eubacteriales</taxon>
        <taxon>Clostridiaceae</taxon>
        <taxon>Clostridium</taxon>
    </lineage>
</organism>
<feature type="transmembrane region" description="Helical" evidence="1">
    <location>
        <begin position="85"/>
        <end position="107"/>
    </location>
</feature>
<accession>A0A1D7XGZ2</accession>
<dbReference type="RefSeq" id="WP_069678785.1">
    <property type="nucleotide sequence ID" value="NZ_CP017253.2"/>
</dbReference>
<dbReference type="AlphaFoldDB" id="A0A1D7XGZ2"/>
<dbReference type="Proteomes" id="UP000094652">
    <property type="component" value="Chromosome"/>
</dbReference>
<feature type="transmembrane region" description="Helical" evidence="1">
    <location>
        <begin position="35"/>
        <end position="55"/>
    </location>
</feature>
<protein>
    <submittedName>
        <fullName evidence="2">Ribonuclease G</fullName>
    </submittedName>
</protein>
<keyword evidence="1" id="KW-0472">Membrane</keyword>